<feature type="compositionally biased region" description="Low complexity" evidence="5">
    <location>
        <begin position="393"/>
        <end position="402"/>
    </location>
</feature>
<dbReference type="Proteomes" id="UP000054565">
    <property type="component" value="Unassembled WGS sequence"/>
</dbReference>
<dbReference type="PANTHER" id="PTHR12132">
    <property type="entry name" value="DNA REPAIR AND RECOMBINATION PROTEIN RAD52, RAD59"/>
    <property type="match status" value="1"/>
</dbReference>
<name>A0A0J6YML5_COCIT</name>
<dbReference type="PANTHER" id="PTHR12132:SF1">
    <property type="entry name" value="DNA REPAIR PROTEIN RAD52 HOMOLOG"/>
    <property type="match status" value="1"/>
</dbReference>
<evidence type="ECO:0000256" key="4">
    <source>
        <dbReference type="ARBA" id="ARBA00023204"/>
    </source>
</evidence>
<comment type="similarity">
    <text evidence="1">Belongs to the RAD52 family.</text>
</comment>
<feature type="region of interest" description="Disordered" evidence="5">
    <location>
        <begin position="184"/>
        <end position="276"/>
    </location>
</feature>
<gene>
    <name evidence="6" type="ORF">CIRG_08080</name>
</gene>
<reference evidence="7" key="1">
    <citation type="journal article" date="2010" name="Genome Res.">
        <title>Population genomic sequencing of Coccidioides fungi reveals recent hybridization and transposon control.</title>
        <authorList>
            <person name="Neafsey D.E."/>
            <person name="Barker B.M."/>
            <person name="Sharpton T.J."/>
            <person name="Stajich J.E."/>
            <person name="Park D.J."/>
            <person name="Whiston E."/>
            <person name="Hung C.-Y."/>
            <person name="McMahan C."/>
            <person name="White J."/>
            <person name="Sykes S."/>
            <person name="Heiman D."/>
            <person name="Young S."/>
            <person name="Zeng Q."/>
            <person name="Abouelleil A."/>
            <person name="Aftuck L."/>
            <person name="Bessette D."/>
            <person name="Brown A."/>
            <person name="FitzGerald M."/>
            <person name="Lui A."/>
            <person name="Macdonald J.P."/>
            <person name="Priest M."/>
            <person name="Orbach M.J."/>
            <person name="Galgiani J.N."/>
            <person name="Kirkland T.N."/>
            <person name="Cole G.T."/>
            <person name="Birren B.W."/>
            <person name="Henn M.R."/>
            <person name="Taylor J.W."/>
            <person name="Rounsley S.D."/>
        </authorList>
    </citation>
    <scope>NUCLEOTIDE SEQUENCE [LARGE SCALE GENOMIC DNA]</scope>
    <source>
        <strain evidence="7">RMSCC 2394</strain>
    </source>
</reference>
<protein>
    <submittedName>
        <fullName evidence="6">RAD52 protein</fullName>
    </submittedName>
</protein>
<dbReference type="GO" id="GO:0000724">
    <property type="term" value="P:double-strand break repair via homologous recombination"/>
    <property type="evidence" value="ECO:0007669"/>
    <property type="project" value="TreeGrafter"/>
</dbReference>
<dbReference type="AlphaFoldDB" id="A0A0J6YML5"/>
<feature type="region of interest" description="Disordered" evidence="5">
    <location>
        <begin position="320"/>
        <end position="460"/>
    </location>
</feature>
<feature type="compositionally biased region" description="Polar residues" evidence="5">
    <location>
        <begin position="427"/>
        <end position="438"/>
    </location>
</feature>
<evidence type="ECO:0000256" key="1">
    <source>
        <dbReference type="ARBA" id="ARBA00006638"/>
    </source>
</evidence>
<dbReference type="InterPro" id="IPR041247">
    <property type="entry name" value="Rad52_fam"/>
</dbReference>
<proteinExistence type="inferred from homology"/>
<dbReference type="InterPro" id="IPR042525">
    <property type="entry name" value="Rad52_Rad59_Rad22_sf"/>
</dbReference>
<feature type="compositionally biased region" description="Basic and acidic residues" evidence="5">
    <location>
        <begin position="240"/>
        <end position="252"/>
    </location>
</feature>
<dbReference type="OrthoDB" id="206565at2759"/>
<evidence type="ECO:0000256" key="2">
    <source>
        <dbReference type="ARBA" id="ARBA00022763"/>
    </source>
</evidence>
<feature type="region of interest" description="Disordered" evidence="5">
    <location>
        <begin position="125"/>
        <end position="155"/>
    </location>
</feature>
<feature type="compositionally biased region" description="Polar residues" evidence="5">
    <location>
        <begin position="447"/>
        <end position="460"/>
    </location>
</feature>
<dbReference type="InterPro" id="IPR007232">
    <property type="entry name" value="Rad52_Rad59_Rad22"/>
</dbReference>
<accession>A0A0J6YML5</accession>
<evidence type="ECO:0000256" key="5">
    <source>
        <dbReference type="SAM" id="MobiDB-lite"/>
    </source>
</evidence>
<dbReference type="GO" id="GO:0045002">
    <property type="term" value="P:double-strand break repair via single-strand annealing"/>
    <property type="evidence" value="ECO:0007669"/>
    <property type="project" value="TreeGrafter"/>
</dbReference>
<evidence type="ECO:0000313" key="6">
    <source>
        <dbReference type="EMBL" id="KMP08399.1"/>
    </source>
</evidence>
<evidence type="ECO:0000313" key="7">
    <source>
        <dbReference type="Proteomes" id="UP000054565"/>
    </source>
</evidence>
<dbReference type="SUPFAM" id="SSF54768">
    <property type="entry name" value="dsRNA-binding domain-like"/>
    <property type="match status" value="1"/>
</dbReference>
<dbReference type="Pfam" id="PF04098">
    <property type="entry name" value="Rad52_Rad22"/>
    <property type="match status" value="1"/>
</dbReference>
<sequence length="460" mass="49817">MNSATKATGHRPGDQHRSYPANVNAANPFEIPQQHKNEYTAQEIATLQSRLDKRLGPEYISSRAGPGGKRVHYLSADKCINLANEVFGFNGWSSAIQNIQIDFIADWCDAFDEADFGERHLSHPDEVILDDEPPPQIQNHRNNHPPAGPNVQRSTGNYAASNYMITPSKPPQSIVQSDTALPAPTDCITRQNVPQTNQYTTPKPQPPTRPQQPAHDSKFLVGKSTHSSRNLPPPLPCDQLKTKGETNIESKRNHSPLKPPSPFGSQIGQDSPSVEPGVWYSARAASVTEPGKPAPAFDPKFASPSIRKTLTIDHGKSAPVSRKTFQNVPPQLSSQTPHKAGMNIPPASQSSTPIPPRTIVDVTKRPGAGNFVSPARAPMTSSYRPPTRRSMTAAANNSSASNFPHGNSNQPLPTAQNLNGKRPLLSDITNRESISNDNETAKKPKANDNTTGSAAAENNQ</sequence>
<dbReference type="GO" id="GO:0006312">
    <property type="term" value="P:mitotic recombination"/>
    <property type="evidence" value="ECO:0007669"/>
    <property type="project" value="TreeGrafter"/>
</dbReference>
<keyword evidence="4" id="KW-0234">DNA repair</keyword>
<dbReference type="EMBL" id="DS028097">
    <property type="protein sequence ID" value="KMP08399.1"/>
    <property type="molecule type" value="Genomic_DNA"/>
</dbReference>
<dbReference type="Gene3D" id="3.30.390.80">
    <property type="entry name" value="DNA repair protein Rad52/59/22"/>
    <property type="match status" value="1"/>
</dbReference>
<dbReference type="GO" id="GO:0005634">
    <property type="term" value="C:nucleus"/>
    <property type="evidence" value="ECO:0007669"/>
    <property type="project" value="TreeGrafter"/>
</dbReference>
<evidence type="ECO:0000256" key="3">
    <source>
        <dbReference type="ARBA" id="ARBA00023172"/>
    </source>
</evidence>
<keyword evidence="2" id="KW-0227">DNA damage</keyword>
<feature type="region of interest" description="Disordered" evidence="5">
    <location>
        <begin position="1"/>
        <end position="22"/>
    </location>
</feature>
<organism evidence="6 7">
    <name type="scientific">Coccidioides immitis RMSCC 2394</name>
    <dbReference type="NCBI Taxonomy" id="404692"/>
    <lineage>
        <taxon>Eukaryota</taxon>
        <taxon>Fungi</taxon>
        <taxon>Dikarya</taxon>
        <taxon>Ascomycota</taxon>
        <taxon>Pezizomycotina</taxon>
        <taxon>Eurotiomycetes</taxon>
        <taxon>Eurotiomycetidae</taxon>
        <taxon>Onygenales</taxon>
        <taxon>Onygenaceae</taxon>
        <taxon>Coccidioides</taxon>
    </lineage>
</organism>
<dbReference type="STRING" id="404692.A0A0J6YML5"/>
<feature type="compositionally biased region" description="Polar residues" evidence="5">
    <location>
        <begin position="404"/>
        <end position="419"/>
    </location>
</feature>
<feature type="compositionally biased region" description="Polar residues" evidence="5">
    <location>
        <begin position="263"/>
        <end position="272"/>
    </location>
</feature>
<feature type="compositionally biased region" description="Polar residues" evidence="5">
    <location>
        <begin position="323"/>
        <end position="337"/>
    </location>
</feature>
<keyword evidence="3" id="KW-0233">DNA recombination</keyword>